<reference evidence="3" key="1">
    <citation type="journal article" date="2019" name="Gigascience">
        <title>De novo genome assembly of the endangered Acer yangbiense, a plant species with extremely small populations endemic to Yunnan Province, China.</title>
        <authorList>
            <person name="Yang J."/>
            <person name="Wariss H.M."/>
            <person name="Tao L."/>
            <person name="Zhang R."/>
            <person name="Yun Q."/>
            <person name="Hollingsworth P."/>
            <person name="Dao Z."/>
            <person name="Luo G."/>
            <person name="Guo H."/>
            <person name="Ma Y."/>
            <person name="Sun W."/>
        </authorList>
    </citation>
    <scope>NUCLEOTIDE SEQUENCE [LARGE SCALE GENOMIC DNA]</scope>
    <source>
        <strain evidence="3">cv. Malutang</strain>
    </source>
</reference>
<dbReference type="PANTHER" id="PTHR47074:SF11">
    <property type="entry name" value="REVERSE TRANSCRIPTASE-LIKE PROTEIN"/>
    <property type="match status" value="1"/>
</dbReference>
<dbReference type="SUPFAM" id="SSF53098">
    <property type="entry name" value="Ribonuclease H-like"/>
    <property type="match status" value="1"/>
</dbReference>
<feature type="domain" description="RNase H type-1" evidence="1">
    <location>
        <begin position="63"/>
        <end position="140"/>
    </location>
</feature>
<dbReference type="EMBL" id="VAHF01000013">
    <property type="protein sequence ID" value="TXG48435.1"/>
    <property type="molecule type" value="Genomic_DNA"/>
</dbReference>
<dbReference type="InterPro" id="IPR002156">
    <property type="entry name" value="RNaseH_domain"/>
</dbReference>
<evidence type="ECO:0000313" key="3">
    <source>
        <dbReference type="Proteomes" id="UP000323000"/>
    </source>
</evidence>
<dbReference type="Pfam" id="PF13456">
    <property type="entry name" value="RVT_3"/>
    <property type="match status" value="1"/>
</dbReference>
<dbReference type="GO" id="GO:0003676">
    <property type="term" value="F:nucleic acid binding"/>
    <property type="evidence" value="ECO:0007669"/>
    <property type="project" value="InterPro"/>
</dbReference>
<dbReference type="CDD" id="cd06222">
    <property type="entry name" value="RNase_H_like"/>
    <property type="match status" value="1"/>
</dbReference>
<gene>
    <name evidence="2" type="ORF">EZV62_027729</name>
</gene>
<keyword evidence="3" id="KW-1185">Reference proteome</keyword>
<dbReference type="OrthoDB" id="1906820at2759"/>
<dbReference type="InterPro" id="IPR052929">
    <property type="entry name" value="RNase_H-like_EbsB-rel"/>
</dbReference>
<evidence type="ECO:0000313" key="2">
    <source>
        <dbReference type="EMBL" id="TXG48435.1"/>
    </source>
</evidence>
<comment type="caution">
    <text evidence="2">The sequence shown here is derived from an EMBL/GenBank/DDBJ whole genome shotgun (WGS) entry which is preliminary data.</text>
</comment>
<dbReference type="Proteomes" id="UP000323000">
    <property type="component" value="Chromosome 13"/>
</dbReference>
<name>A0A5C7GV60_9ROSI</name>
<organism evidence="2 3">
    <name type="scientific">Acer yangbiense</name>
    <dbReference type="NCBI Taxonomy" id="1000413"/>
    <lineage>
        <taxon>Eukaryota</taxon>
        <taxon>Viridiplantae</taxon>
        <taxon>Streptophyta</taxon>
        <taxon>Embryophyta</taxon>
        <taxon>Tracheophyta</taxon>
        <taxon>Spermatophyta</taxon>
        <taxon>Magnoliopsida</taxon>
        <taxon>eudicotyledons</taxon>
        <taxon>Gunneridae</taxon>
        <taxon>Pentapetalae</taxon>
        <taxon>rosids</taxon>
        <taxon>malvids</taxon>
        <taxon>Sapindales</taxon>
        <taxon>Sapindaceae</taxon>
        <taxon>Hippocastanoideae</taxon>
        <taxon>Acereae</taxon>
        <taxon>Acer</taxon>
    </lineage>
</organism>
<dbReference type="InterPro" id="IPR036397">
    <property type="entry name" value="RNaseH_sf"/>
</dbReference>
<accession>A0A5C7GV60</accession>
<dbReference type="GO" id="GO:0004523">
    <property type="term" value="F:RNA-DNA hybrid ribonuclease activity"/>
    <property type="evidence" value="ECO:0007669"/>
    <property type="project" value="InterPro"/>
</dbReference>
<dbReference type="AlphaFoldDB" id="A0A5C7GV60"/>
<protein>
    <recommendedName>
        <fullName evidence="1">RNase H type-1 domain-containing protein</fullName>
    </recommendedName>
</protein>
<evidence type="ECO:0000259" key="1">
    <source>
        <dbReference type="Pfam" id="PF13456"/>
    </source>
</evidence>
<sequence>MVSDTMIQDIPMTTFFLCDTLPWAVNFLEEYRQANGKPGNPVASIPSVLCPWCPPAVGTFKVNTDAAIDVVSNKVGIGIIIQDFLGSVMASSVQMIAASYSPQLAEAFAIFRGLHFVEECGLLPYAIESDVQVVINLISDGCFPCSDVGLIIKDICLCF</sequence>
<proteinExistence type="predicted"/>
<dbReference type="PANTHER" id="PTHR47074">
    <property type="entry name" value="BNAC02G40300D PROTEIN"/>
    <property type="match status" value="1"/>
</dbReference>
<dbReference type="InterPro" id="IPR044730">
    <property type="entry name" value="RNase_H-like_dom_plant"/>
</dbReference>
<dbReference type="InterPro" id="IPR012337">
    <property type="entry name" value="RNaseH-like_sf"/>
</dbReference>
<dbReference type="Gene3D" id="3.30.420.10">
    <property type="entry name" value="Ribonuclease H-like superfamily/Ribonuclease H"/>
    <property type="match status" value="1"/>
</dbReference>